<comment type="caution">
    <text evidence="2">The sequence shown here is derived from an EMBL/GenBank/DDBJ whole genome shotgun (WGS) entry which is preliminary data.</text>
</comment>
<dbReference type="NCBIfam" id="TIGR04274">
    <property type="entry name" value="hypoxanDNAglyco"/>
    <property type="match status" value="1"/>
</dbReference>
<dbReference type="RefSeq" id="WP_022677103.1">
    <property type="nucleotide sequence ID" value="NZ_JAVDRD010000002.1"/>
</dbReference>
<dbReference type="InterPro" id="IPR005122">
    <property type="entry name" value="Uracil-DNA_glycosylase-like"/>
</dbReference>
<dbReference type="Gene3D" id="3.40.470.10">
    <property type="entry name" value="Uracil-DNA glycosylase-like domain"/>
    <property type="match status" value="1"/>
</dbReference>
<reference evidence="2 3" key="1">
    <citation type="submission" date="2023-07" db="EMBL/GenBank/DDBJ databases">
        <title>Sorghum-associated microbial communities from plants grown in Nebraska, USA.</title>
        <authorList>
            <person name="Schachtman D."/>
        </authorList>
    </citation>
    <scope>NUCLEOTIDE SEQUENCE [LARGE SCALE GENOMIC DNA]</scope>
    <source>
        <strain evidence="2 3">DS1027</strain>
    </source>
</reference>
<protein>
    <submittedName>
        <fullName evidence="2">Hypoxanthine-DNA glycosylase</fullName>
    </submittedName>
</protein>
<sequence>MNDSRKSAFAPVVDAQTRVLVCGSLPGEASLAAGRYYAHPKNQFWRLVGGVIGRDLVTLDYPERLDVLRSTGIGLWDTVASATRRGSLDTAIKAAQLAPLAQLAARLPALRAIGFNGATAARHGRAQMADLAEISFIQLPSSSPAYCAVTLAQKQLEWNSLRKFLD</sequence>
<dbReference type="InterPro" id="IPR026353">
    <property type="entry name" value="Hypoxan-DNA_Glyclase"/>
</dbReference>
<evidence type="ECO:0000313" key="3">
    <source>
        <dbReference type="Proteomes" id="UP001184150"/>
    </source>
</evidence>
<feature type="domain" description="Uracil-DNA glycosylase-like" evidence="1">
    <location>
        <begin position="10"/>
        <end position="162"/>
    </location>
</feature>
<proteinExistence type="predicted"/>
<dbReference type="EMBL" id="JAVDRD010000002">
    <property type="protein sequence ID" value="MDR6510301.1"/>
    <property type="molecule type" value="Genomic_DNA"/>
</dbReference>
<dbReference type="SMART" id="SM00986">
    <property type="entry name" value="UDG"/>
    <property type="match status" value="1"/>
</dbReference>
<dbReference type="SUPFAM" id="SSF52141">
    <property type="entry name" value="Uracil-DNA glycosylase-like"/>
    <property type="match status" value="1"/>
</dbReference>
<keyword evidence="3" id="KW-1185">Reference proteome</keyword>
<gene>
    <name evidence="2" type="ORF">J2792_001161</name>
</gene>
<name>A0ABU1MIZ2_9SPHN</name>
<dbReference type="CDD" id="cd10032">
    <property type="entry name" value="UDG-F6_HDG"/>
    <property type="match status" value="1"/>
</dbReference>
<accession>A0ABU1MIZ2</accession>
<evidence type="ECO:0000259" key="1">
    <source>
        <dbReference type="SMART" id="SM00986"/>
    </source>
</evidence>
<evidence type="ECO:0000313" key="2">
    <source>
        <dbReference type="EMBL" id="MDR6510301.1"/>
    </source>
</evidence>
<dbReference type="Pfam" id="PF03167">
    <property type="entry name" value="UDG"/>
    <property type="match status" value="1"/>
</dbReference>
<dbReference type="SMART" id="SM00987">
    <property type="entry name" value="UreE_C"/>
    <property type="match status" value="1"/>
</dbReference>
<organism evidence="2 3">
    <name type="scientific">Novosphingobium capsulatum</name>
    <dbReference type="NCBI Taxonomy" id="13688"/>
    <lineage>
        <taxon>Bacteria</taxon>
        <taxon>Pseudomonadati</taxon>
        <taxon>Pseudomonadota</taxon>
        <taxon>Alphaproteobacteria</taxon>
        <taxon>Sphingomonadales</taxon>
        <taxon>Sphingomonadaceae</taxon>
        <taxon>Novosphingobium</taxon>
    </lineage>
</organism>
<dbReference type="InterPro" id="IPR036895">
    <property type="entry name" value="Uracil-DNA_glycosylase-like_sf"/>
</dbReference>
<dbReference type="Proteomes" id="UP001184150">
    <property type="component" value="Unassembled WGS sequence"/>
</dbReference>